<evidence type="ECO:0000256" key="2">
    <source>
        <dbReference type="ARBA" id="ARBA00022448"/>
    </source>
</evidence>
<keyword evidence="4 7" id="KW-0067">ATP-binding</keyword>
<dbReference type="SUPFAM" id="SSF52540">
    <property type="entry name" value="P-loop containing nucleoside triphosphate hydrolases"/>
    <property type="match status" value="1"/>
</dbReference>
<protein>
    <submittedName>
        <fullName evidence="7">ABC transporter ATP-binding protein</fullName>
    </submittedName>
</protein>
<reference evidence="7 8" key="1">
    <citation type="journal article" date="2019" name="Int. J. Syst. Evol. Microbiol.">
        <title>The Global Catalogue of Microorganisms (GCM) 10K type strain sequencing project: providing services to taxonomists for standard genome sequencing and annotation.</title>
        <authorList>
            <consortium name="The Broad Institute Genomics Platform"/>
            <consortium name="The Broad Institute Genome Sequencing Center for Infectious Disease"/>
            <person name="Wu L."/>
            <person name="Ma J."/>
        </authorList>
    </citation>
    <scope>NUCLEOTIDE SEQUENCE [LARGE SCALE GENOMIC DNA]</scope>
    <source>
        <strain evidence="7 8">JCM 13002</strain>
    </source>
</reference>
<dbReference type="InterPro" id="IPR003439">
    <property type="entry name" value="ABC_transporter-like_ATP-bd"/>
</dbReference>
<dbReference type="Gene3D" id="3.40.50.300">
    <property type="entry name" value="P-loop containing nucleotide triphosphate hydrolases"/>
    <property type="match status" value="1"/>
</dbReference>
<evidence type="ECO:0000256" key="5">
    <source>
        <dbReference type="ARBA" id="ARBA00022970"/>
    </source>
</evidence>
<proteinExistence type="inferred from homology"/>
<keyword evidence="3" id="KW-0547">Nucleotide-binding</keyword>
<dbReference type="CDD" id="cd03224">
    <property type="entry name" value="ABC_TM1139_LivF_branched"/>
    <property type="match status" value="1"/>
</dbReference>
<keyword evidence="2" id="KW-0813">Transport</keyword>
<evidence type="ECO:0000259" key="6">
    <source>
        <dbReference type="PROSITE" id="PS50893"/>
    </source>
</evidence>
<dbReference type="InterPro" id="IPR003593">
    <property type="entry name" value="AAA+_ATPase"/>
</dbReference>
<keyword evidence="8" id="KW-1185">Reference proteome</keyword>
<evidence type="ECO:0000313" key="7">
    <source>
        <dbReference type="EMBL" id="GAA1094159.1"/>
    </source>
</evidence>
<keyword evidence="5" id="KW-0029">Amino-acid transport</keyword>
<evidence type="ECO:0000256" key="1">
    <source>
        <dbReference type="ARBA" id="ARBA00005417"/>
    </source>
</evidence>
<feature type="domain" description="ABC transporter" evidence="6">
    <location>
        <begin position="4"/>
        <end position="235"/>
    </location>
</feature>
<organism evidence="7 8">
    <name type="scientific">Kitasatospora arboriphila</name>
    <dbReference type="NCBI Taxonomy" id="258052"/>
    <lineage>
        <taxon>Bacteria</taxon>
        <taxon>Bacillati</taxon>
        <taxon>Actinomycetota</taxon>
        <taxon>Actinomycetes</taxon>
        <taxon>Kitasatosporales</taxon>
        <taxon>Streptomycetaceae</taxon>
        <taxon>Kitasatospora</taxon>
    </lineage>
</organism>
<dbReference type="PROSITE" id="PS50893">
    <property type="entry name" value="ABC_TRANSPORTER_2"/>
    <property type="match status" value="1"/>
</dbReference>
<dbReference type="Pfam" id="PF00005">
    <property type="entry name" value="ABC_tran"/>
    <property type="match status" value="1"/>
</dbReference>
<dbReference type="GO" id="GO:0005524">
    <property type="term" value="F:ATP binding"/>
    <property type="evidence" value="ECO:0007669"/>
    <property type="project" value="UniProtKB-KW"/>
</dbReference>
<dbReference type="RefSeq" id="WP_344625205.1">
    <property type="nucleotide sequence ID" value="NZ_BAAALD010000040.1"/>
</dbReference>
<gene>
    <name evidence="7" type="ORF">GCM10009663_42080</name>
</gene>
<evidence type="ECO:0000313" key="8">
    <source>
        <dbReference type="Proteomes" id="UP001499987"/>
    </source>
</evidence>
<dbReference type="EMBL" id="BAAALD010000040">
    <property type="protein sequence ID" value="GAA1094159.1"/>
    <property type="molecule type" value="Genomic_DNA"/>
</dbReference>
<evidence type="ECO:0000256" key="4">
    <source>
        <dbReference type="ARBA" id="ARBA00022840"/>
    </source>
</evidence>
<dbReference type="PANTHER" id="PTHR43820">
    <property type="entry name" value="HIGH-AFFINITY BRANCHED-CHAIN AMINO ACID TRANSPORT ATP-BINDING PROTEIN LIVF"/>
    <property type="match status" value="1"/>
</dbReference>
<comment type="caution">
    <text evidence="7">The sequence shown here is derived from an EMBL/GenBank/DDBJ whole genome shotgun (WGS) entry which is preliminary data.</text>
</comment>
<dbReference type="PANTHER" id="PTHR43820:SF4">
    <property type="entry name" value="HIGH-AFFINITY BRANCHED-CHAIN AMINO ACID TRANSPORT ATP-BINDING PROTEIN LIVF"/>
    <property type="match status" value="1"/>
</dbReference>
<accession>A0ABN1TMJ2</accession>
<dbReference type="InterPro" id="IPR052156">
    <property type="entry name" value="BCAA_Transport_ATP-bd_LivF"/>
</dbReference>
<dbReference type="InterPro" id="IPR027417">
    <property type="entry name" value="P-loop_NTPase"/>
</dbReference>
<name>A0ABN1TMJ2_9ACTN</name>
<comment type="similarity">
    <text evidence="1">Belongs to the ABC transporter superfamily.</text>
</comment>
<sequence length="241" mass="25473">MTVLTVENLTVAFGPAVAVRGISLHAERGTVTGILGANGAGKTTTLLGIHGRVRRSSGRILLDGQDVTGHDTAALVRAGVALCPENRRLFPAMTIEDNLLLGADGHGRREQRRRLAGTYERFGWVAERRAEPAGRLSGGQQQTVAIARALMSRPRLVLLDEPSSGLSPVAVEEVGDLLETITLDGTAVLLVEQNVHLVRRLCRTAWVLAHGEVAAGGPVADLVRTGAVSDAYLGRSAASRE</sequence>
<evidence type="ECO:0000256" key="3">
    <source>
        <dbReference type="ARBA" id="ARBA00022741"/>
    </source>
</evidence>
<dbReference type="Proteomes" id="UP001499987">
    <property type="component" value="Unassembled WGS sequence"/>
</dbReference>
<dbReference type="SMART" id="SM00382">
    <property type="entry name" value="AAA"/>
    <property type="match status" value="1"/>
</dbReference>